<dbReference type="AlphaFoldDB" id="A0A1U9ZZD7"/>
<dbReference type="EMBL" id="CP017717">
    <property type="protein sequence ID" value="AQZ63290.1"/>
    <property type="molecule type" value="Genomic_DNA"/>
</dbReference>
<keyword evidence="2" id="KW-0812">Transmembrane</keyword>
<protein>
    <submittedName>
        <fullName evidence="3">Uncharacterized protein</fullName>
    </submittedName>
</protein>
<keyword evidence="4" id="KW-1185">Reference proteome</keyword>
<reference evidence="4" key="1">
    <citation type="journal article" date="2017" name="Med. Chem. Commun.">
        <title>Nonomuraea sp. ATCC 55076 harbours the largest actinomycete chromosome to date and the kistamicin biosynthetic gene cluster.</title>
        <authorList>
            <person name="Nazari B."/>
            <person name="Forneris C.C."/>
            <person name="Gibson M.I."/>
            <person name="Moon K."/>
            <person name="Schramma K.R."/>
            <person name="Seyedsayamdost M.R."/>
        </authorList>
    </citation>
    <scope>NUCLEOTIDE SEQUENCE [LARGE SCALE GENOMIC DNA]</scope>
    <source>
        <strain evidence="4">ATCC 55076</strain>
    </source>
</reference>
<evidence type="ECO:0000256" key="2">
    <source>
        <dbReference type="SAM" id="Phobius"/>
    </source>
</evidence>
<feature type="compositionally biased region" description="Basic and acidic residues" evidence="1">
    <location>
        <begin position="328"/>
        <end position="341"/>
    </location>
</feature>
<evidence type="ECO:0000313" key="3">
    <source>
        <dbReference type="EMBL" id="AQZ63290.1"/>
    </source>
</evidence>
<feature type="region of interest" description="Disordered" evidence="1">
    <location>
        <begin position="312"/>
        <end position="347"/>
    </location>
</feature>
<organism evidence="3 4">
    <name type="scientific">[Actinomadura] parvosata subsp. kistnae</name>
    <dbReference type="NCBI Taxonomy" id="1909395"/>
    <lineage>
        <taxon>Bacteria</taxon>
        <taxon>Bacillati</taxon>
        <taxon>Actinomycetota</taxon>
        <taxon>Actinomycetes</taxon>
        <taxon>Streptosporangiales</taxon>
        <taxon>Streptosporangiaceae</taxon>
        <taxon>Nonomuraea</taxon>
    </lineage>
</organism>
<accession>A0A1U9ZZD7</accession>
<dbReference type="OrthoDB" id="9923706at2"/>
<feature type="transmembrane region" description="Helical" evidence="2">
    <location>
        <begin position="281"/>
        <end position="306"/>
    </location>
</feature>
<dbReference type="KEGG" id="noa:BKM31_19105"/>
<evidence type="ECO:0000313" key="4">
    <source>
        <dbReference type="Proteomes" id="UP000190797"/>
    </source>
</evidence>
<keyword evidence="2" id="KW-1133">Transmembrane helix</keyword>
<gene>
    <name evidence="3" type="ORF">BKM31_19105</name>
</gene>
<dbReference type="RefSeq" id="WP_080039468.1">
    <property type="nucleotide sequence ID" value="NZ_CP017717.1"/>
</dbReference>
<sequence length="357" mass="39668">MSHTSVDRLGSSAHSPDDQDLLLDRLGRRVIRLFTGPWRLSASLSLIALATALLGFGEYQNAITTFPTVTEPGHVILDLGTVPKRVIFAVSIKEEDPSFFRLEITADVPEGSRNYRPCTPTTLRLVDLPMREMYAFNWKAETTVNEYEVDVFTTLTTLTRETCGPTRSIEITGFLRNPIFARSGAALSAQLPGFTVVGQRDNVAAISAVWSISLEHDEATQIKPELVSTGYKGPGLLWRTSAKAVNVAPISAYDNLGESTVSYQYGTFTSMPAQKAAERSLYWAGLLTGAALSFLTWAGEAAWEVLAERRNQKRSSSPEAVEVPGSTQEKRDRAARQTDREKRRKRARLRRMLKRIR</sequence>
<proteinExistence type="predicted"/>
<evidence type="ECO:0000256" key="1">
    <source>
        <dbReference type="SAM" id="MobiDB-lite"/>
    </source>
</evidence>
<keyword evidence="2" id="KW-0472">Membrane</keyword>
<name>A0A1U9ZZD7_9ACTN</name>
<dbReference type="Proteomes" id="UP000190797">
    <property type="component" value="Chromosome"/>
</dbReference>